<sequence>MENIEHINYIKVPAAKVFEALTTQEGLSAVWTRKLIVKPETGFVNAFDFDDNYATKMKILVLEPEKKIHWECVEDDPEWVGTHVTFDLSENKEKGVTTIILKQLYWRELTDFYRYCNYNWAMFLFSLKSYCEDGKGLPFQDRKF</sequence>
<dbReference type="CDD" id="cd07814">
    <property type="entry name" value="SRPBCC_CalC_Aha1-like"/>
    <property type="match status" value="1"/>
</dbReference>
<evidence type="ECO:0000313" key="3">
    <source>
        <dbReference type="EMBL" id="NSL90879.1"/>
    </source>
</evidence>
<keyword evidence="4" id="KW-1185">Reference proteome</keyword>
<name>A0A3S1DQE9_9BACT</name>
<accession>A0A3S1DQE9</accession>
<dbReference type="AlphaFoldDB" id="A0A3S1DQE9"/>
<protein>
    <submittedName>
        <fullName evidence="3">SRPBCC domain-containing protein</fullName>
    </submittedName>
</protein>
<organism evidence="3 4">
    <name type="scientific">Chitinophaga solisilvae</name>
    <dbReference type="NCBI Taxonomy" id="1233460"/>
    <lineage>
        <taxon>Bacteria</taxon>
        <taxon>Pseudomonadati</taxon>
        <taxon>Bacteroidota</taxon>
        <taxon>Chitinophagia</taxon>
        <taxon>Chitinophagales</taxon>
        <taxon>Chitinophagaceae</taxon>
        <taxon>Chitinophaga</taxon>
    </lineage>
</organism>
<dbReference type="InterPro" id="IPR023393">
    <property type="entry name" value="START-like_dom_sf"/>
</dbReference>
<reference evidence="3" key="1">
    <citation type="submission" date="2020-05" db="EMBL/GenBank/DDBJ databases">
        <title>Chitinophaga laudate sp. nov., isolated from a tropical peat swamp.</title>
        <authorList>
            <person name="Goh C.B.S."/>
            <person name="Lee M.S."/>
            <person name="Parimannan S."/>
            <person name="Pasbakhsh P."/>
            <person name="Yule C.M."/>
            <person name="Rajandas H."/>
            <person name="Loke S."/>
            <person name="Croft L."/>
            <person name="Tan J.B.L."/>
        </authorList>
    </citation>
    <scope>NUCLEOTIDE SEQUENCE</scope>
    <source>
        <strain evidence="3">Mgbs1</strain>
    </source>
</reference>
<comment type="similarity">
    <text evidence="1">Belongs to the AHA1 family.</text>
</comment>
<dbReference type="InterPro" id="IPR013538">
    <property type="entry name" value="ASHA1/2-like_C"/>
</dbReference>
<dbReference type="Gene3D" id="3.30.530.20">
    <property type="match status" value="1"/>
</dbReference>
<dbReference type="Proteomes" id="UP000281028">
    <property type="component" value="Unassembled WGS sequence"/>
</dbReference>
<comment type="caution">
    <text evidence="3">The sequence shown here is derived from an EMBL/GenBank/DDBJ whole genome shotgun (WGS) entry which is preliminary data.</text>
</comment>
<dbReference type="Pfam" id="PF08327">
    <property type="entry name" value="AHSA1"/>
    <property type="match status" value="1"/>
</dbReference>
<proteinExistence type="inferred from homology"/>
<evidence type="ECO:0000256" key="1">
    <source>
        <dbReference type="ARBA" id="ARBA00006817"/>
    </source>
</evidence>
<evidence type="ECO:0000313" key="4">
    <source>
        <dbReference type="Proteomes" id="UP000281028"/>
    </source>
</evidence>
<gene>
    <name evidence="3" type="ORF">ECE50_028910</name>
</gene>
<dbReference type="EMBL" id="RIAR02000001">
    <property type="protein sequence ID" value="NSL90879.1"/>
    <property type="molecule type" value="Genomic_DNA"/>
</dbReference>
<evidence type="ECO:0000259" key="2">
    <source>
        <dbReference type="Pfam" id="PF08327"/>
    </source>
</evidence>
<dbReference type="OrthoDB" id="287565at2"/>
<feature type="domain" description="Activator of Hsp90 ATPase homologue 1/2-like C-terminal" evidence="2">
    <location>
        <begin position="11"/>
        <end position="131"/>
    </location>
</feature>
<dbReference type="SUPFAM" id="SSF55961">
    <property type="entry name" value="Bet v1-like"/>
    <property type="match status" value="1"/>
</dbReference>